<keyword evidence="2" id="KW-0732">Signal</keyword>
<evidence type="ECO:0000259" key="3">
    <source>
        <dbReference type="Pfam" id="PF00149"/>
    </source>
</evidence>
<evidence type="ECO:0000313" key="7">
    <source>
        <dbReference type="RefSeq" id="XP_021033306.1"/>
    </source>
</evidence>
<feature type="domain" description="Calcineurin-like phosphoesterase" evidence="3">
    <location>
        <begin position="59"/>
        <end position="161"/>
    </location>
</feature>
<feature type="domain" description="TMEM62 C-terminal" evidence="5">
    <location>
        <begin position="355"/>
        <end position="517"/>
    </location>
</feature>
<dbReference type="RefSeq" id="XP_021033306.1">
    <property type="nucleotide sequence ID" value="XM_021177647.2"/>
</dbReference>
<dbReference type="Pfam" id="PF00149">
    <property type="entry name" value="Metallophos"/>
    <property type="match status" value="1"/>
</dbReference>
<dbReference type="GO" id="GO:0016787">
    <property type="term" value="F:hydrolase activity"/>
    <property type="evidence" value="ECO:0007669"/>
    <property type="project" value="InterPro"/>
</dbReference>
<gene>
    <name evidence="7" type="primary">Tmem62</name>
</gene>
<keyword evidence="6" id="KW-1185">Reference proteome</keyword>
<dbReference type="Gene3D" id="3.60.21.10">
    <property type="match status" value="1"/>
</dbReference>
<dbReference type="Proteomes" id="UP000515126">
    <property type="component" value="Chromosome 2"/>
</dbReference>
<evidence type="ECO:0000259" key="5">
    <source>
        <dbReference type="Pfam" id="PF24394"/>
    </source>
</evidence>
<protein>
    <submittedName>
        <fullName evidence="7">Transmembrane protein 62 isoform X2</fullName>
    </submittedName>
</protein>
<dbReference type="GeneID" id="110305608"/>
<dbReference type="InterPro" id="IPR004843">
    <property type="entry name" value="Calcineurin-like_PHP"/>
</dbReference>
<dbReference type="PANTHER" id="PTHR14795:SF0">
    <property type="entry name" value="TRANSMEMBRANE PROTEIN 62"/>
    <property type="match status" value="1"/>
</dbReference>
<dbReference type="AlphaFoldDB" id="A0A6P5QW33"/>
<dbReference type="InterPro" id="IPR029052">
    <property type="entry name" value="Metallo-depent_PP-like"/>
</dbReference>
<name>A0A6P5QW33_MUSCR</name>
<feature type="chain" id="PRO_5028185322" evidence="2">
    <location>
        <begin position="30"/>
        <end position="563"/>
    </location>
</feature>
<dbReference type="InterPro" id="IPR056230">
    <property type="entry name" value="TMEM62_C"/>
</dbReference>
<feature type="domain" description="TMEM62 Ig-like" evidence="4">
    <location>
        <begin position="228"/>
        <end position="330"/>
    </location>
</feature>
<evidence type="ECO:0000259" key="4">
    <source>
        <dbReference type="Pfam" id="PF24384"/>
    </source>
</evidence>
<keyword evidence="1 7" id="KW-0812">Transmembrane</keyword>
<reference evidence="7" key="1">
    <citation type="submission" date="2025-08" db="UniProtKB">
        <authorList>
            <consortium name="RefSeq"/>
        </authorList>
    </citation>
    <scope>IDENTIFICATION</scope>
</reference>
<feature type="transmembrane region" description="Helical" evidence="1">
    <location>
        <begin position="452"/>
        <end position="472"/>
    </location>
</feature>
<dbReference type="PANTHER" id="PTHR14795">
    <property type="entry name" value="HELICASE RELATED"/>
    <property type="match status" value="1"/>
</dbReference>
<dbReference type="Pfam" id="PF24384">
    <property type="entry name" value="Ig_TMM62"/>
    <property type="match status" value="1"/>
</dbReference>
<dbReference type="CTD" id="80021"/>
<dbReference type="InterPro" id="IPR056229">
    <property type="entry name" value="Ig_TMM62"/>
</dbReference>
<evidence type="ECO:0000313" key="6">
    <source>
        <dbReference type="Proteomes" id="UP000515126"/>
    </source>
</evidence>
<accession>A0A6P5QW33</accession>
<organism evidence="6 7">
    <name type="scientific">Mus caroli</name>
    <name type="common">Ryukyu mouse</name>
    <name type="synonym">Ricefield mouse</name>
    <dbReference type="NCBI Taxonomy" id="10089"/>
    <lineage>
        <taxon>Eukaryota</taxon>
        <taxon>Metazoa</taxon>
        <taxon>Chordata</taxon>
        <taxon>Craniata</taxon>
        <taxon>Vertebrata</taxon>
        <taxon>Euteleostomi</taxon>
        <taxon>Mammalia</taxon>
        <taxon>Eutheria</taxon>
        <taxon>Euarchontoglires</taxon>
        <taxon>Glires</taxon>
        <taxon>Rodentia</taxon>
        <taxon>Myomorpha</taxon>
        <taxon>Muroidea</taxon>
        <taxon>Muridae</taxon>
        <taxon>Murinae</taxon>
        <taxon>Mus</taxon>
        <taxon>Mus</taxon>
    </lineage>
</organism>
<dbReference type="Pfam" id="PF24394">
    <property type="entry name" value="TMEM62_C"/>
    <property type="match status" value="1"/>
</dbReference>
<feature type="transmembrane region" description="Helical" evidence="1">
    <location>
        <begin position="493"/>
        <end position="517"/>
    </location>
</feature>
<keyword evidence="1" id="KW-1133">Transmembrane helix</keyword>
<dbReference type="SUPFAM" id="SSF56300">
    <property type="entry name" value="Metallo-dependent phosphatases"/>
    <property type="match status" value="1"/>
</dbReference>
<evidence type="ECO:0000256" key="2">
    <source>
        <dbReference type="SAM" id="SignalP"/>
    </source>
</evidence>
<proteinExistence type="predicted"/>
<feature type="transmembrane region" description="Helical" evidence="1">
    <location>
        <begin position="351"/>
        <end position="375"/>
    </location>
</feature>
<keyword evidence="1" id="KW-0472">Membrane</keyword>
<feature type="signal peptide" evidence="2">
    <location>
        <begin position="1"/>
        <end position="29"/>
    </location>
</feature>
<sequence length="563" mass="64093">MARMLAVRVVAGLVAAALAALLLEHYGLAGPSTPLPKPRGSQRPYPAPGSEANNIFWGLQISDIHLSRFQDPGRALALEKFCSETIDIIQPALVLATGDLTDAKTKEHLGSRQHEVEWQTYQRILKKTRVMEKTKWLDIKGNHETDGGTLIVFQEKQSEQPDDLVWPLYNINYHVSIPRDPDSNGVRQICRTRTGTLELEVGDWKDNRRYRIFAFDHDLFSFADVTFDKWPVVLITNPKSLLYSCAKHEPLERLFHSTHIRVLAFSLSPITSVTVKIDGGDIGQASHLSGPIFILKWNPRNYSNGTHTIEVFVQDSAGRSRTARHIFSAQEDAHLTFDPLASFILLTDHYIVARVLFVLIVLIQLSTLITFRYLAYPELTEPLGFANMTTFSLHILSKINISYYSVLLLTLYTVLGPWFVGEIIDGKLGCCFSFGIFVDGHFLQGGLTFMNGIIQLVFFNIPLMAYVCWSLLHRCFGHSFRSHLHQGKYWKIIPVYLLMLLLYIWQVYSCYFLHVTYGSLAFTFSPLRTWLTLLTPVFIYRVWTLNSTELGIFMVQLKSHLSS</sequence>
<evidence type="ECO:0000256" key="1">
    <source>
        <dbReference type="SAM" id="Phobius"/>
    </source>
</evidence>
<feature type="transmembrane region" description="Helical" evidence="1">
    <location>
        <begin position="401"/>
        <end position="420"/>
    </location>
</feature>